<dbReference type="Proteomes" id="UP000051315">
    <property type="component" value="Unassembled WGS sequence"/>
</dbReference>
<reference evidence="6 7" key="1">
    <citation type="journal article" date="2015" name="Genome Announc.">
        <title>Expanding the biotechnology potential of lactobacilli through comparative genomics of 213 strains and associated genera.</title>
        <authorList>
            <person name="Sun Z."/>
            <person name="Harris H.M."/>
            <person name="McCann A."/>
            <person name="Guo C."/>
            <person name="Argimon S."/>
            <person name="Zhang W."/>
            <person name="Yang X."/>
            <person name="Jeffery I.B."/>
            <person name="Cooney J.C."/>
            <person name="Kagawa T.F."/>
            <person name="Liu W."/>
            <person name="Song Y."/>
            <person name="Salvetti E."/>
            <person name="Wrobel A."/>
            <person name="Rasinkangas P."/>
            <person name="Parkhill J."/>
            <person name="Rea M.C."/>
            <person name="O'Sullivan O."/>
            <person name="Ritari J."/>
            <person name="Douillard F.P."/>
            <person name="Paul Ross R."/>
            <person name="Yang R."/>
            <person name="Briner A.E."/>
            <person name="Felis G.E."/>
            <person name="de Vos W.M."/>
            <person name="Barrangou R."/>
            <person name="Klaenhammer T.R."/>
            <person name="Caufield P.W."/>
            <person name="Cui Y."/>
            <person name="Zhang H."/>
            <person name="O'Toole P.W."/>
        </authorList>
    </citation>
    <scope>NUCLEOTIDE SEQUENCE [LARGE SCALE GENOMIC DNA]</scope>
    <source>
        <strain evidence="6 7">DSM 17758</strain>
    </source>
</reference>
<dbReference type="Pfam" id="PF02674">
    <property type="entry name" value="Colicin_V"/>
    <property type="match status" value="1"/>
</dbReference>
<dbReference type="STRING" id="1423735.FC15_GL001488"/>
<keyword evidence="4 5" id="KW-0472">Membrane</keyword>
<comment type="caution">
    <text evidence="6">The sequence shown here is derived from an EMBL/GenBank/DDBJ whole genome shotgun (WGS) entry which is preliminary data.</text>
</comment>
<organism evidence="6 7">
    <name type="scientific">Lapidilactobacillus concavus DSM 17758</name>
    <dbReference type="NCBI Taxonomy" id="1423735"/>
    <lineage>
        <taxon>Bacteria</taxon>
        <taxon>Bacillati</taxon>
        <taxon>Bacillota</taxon>
        <taxon>Bacilli</taxon>
        <taxon>Lactobacillales</taxon>
        <taxon>Lactobacillaceae</taxon>
        <taxon>Lapidilactobacillus</taxon>
    </lineage>
</organism>
<gene>
    <name evidence="6" type="ORF">FC15_GL001488</name>
</gene>
<dbReference type="PATRIC" id="fig|1423735.3.peg.1537"/>
<evidence type="ECO:0000256" key="4">
    <source>
        <dbReference type="ARBA" id="ARBA00023136"/>
    </source>
</evidence>
<sequence>MRYFRLETFGAHNNHRGKTIRLRMNWLFVSPGQEDDQSLFKLDIDEVLMLSLLIIIIFAYNLYLSARRGLWLQLFYTAGYSLTLLVAALLYRSFATKLDLLIPYPSASLDSHFVFFTTTVGLGLDHAFYAGCAFLIILLIGWALTHLAAFFLHGLIFNQLDPVVNLGGSLFLSFFVTYVAIFFMLYLLALIPLDGIQRLLDKSWLATLMVRYSPVLTHWTTQMWIVK</sequence>
<evidence type="ECO:0000256" key="1">
    <source>
        <dbReference type="ARBA" id="ARBA00004141"/>
    </source>
</evidence>
<dbReference type="InterPro" id="IPR003825">
    <property type="entry name" value="Colicin-V_CvpA"/>
</dbReference>
<keyword evidence="7" id="KW-1185">Reference proteome</keyword>
<evidence type="ECO:0000256" key="3">
    <source>
        <dbReference type="ARBA" id="ARBA00022989"/>
    </source>
</evidence>
<dbReference type="OrthoDB" id="1809613at2"/>
<dbReference type="GO" id="GO:0009403">
    <property type="term" value="P:toxin biosynthetic process"/>
    <property type="evidence" value="ECO:0007669"/>
    <property type="project" value="InterPro"/>
</dbReference>
<feature type="transmembrane region" description="Helical" evidence="5">
    <location>
        <begin position="171"/>
        <end position="193"/>
    </location>
</feature>
<dbReference type="PANTHER" id="PTHR37306:SF1">
    <property type="entry name" value="COLICIN V PRODUCTION PROTEIN"/>
    <property type="match status" value="1"/>
</dbReference>
<evidence type="ECO:0000313" key="6">
    <source>
        <dbReference type="EMBL" id="KRM10256.1"/>
    </source>
</evidence>
<proteinExistence type="predicted"/>
<name>A0A0R1VX30_9LACO</name>
<evidence type="ECO:0000256" key="2">
    <source>
        <dbReference type="ARBA" id="ARBA00022692"/>
    </source>
</evidence>
<dbReference type="AlphaFoldDB" id="A0A0R1VX30"/>
<evidence type="ECO:0000256" key="5">
    <source>
        <dbReference type="SAM" id="Phobius"/>
    </source>
</evidence>
<comment type="subcellular location">
    <subcellularLocation>
        <location evidence="1">Membrane</location>
        <topology evidence="1">Multi-pass membrane protein</topology>
    </subcellularLocation>
</comment>
<dbReference type="EMBL" id="AZFX01000040">
    <property type="protein sequence ID" value="KRM10256.1"/>
    <property type="molecule type" value="Genomic_DNA"/>
</dbReference>
<dbReference type="PANTHER" id="PTHR37306">
    <property type="entry name" value="COLICIN V PRODUCTION PROTEIN"/>
    <property type="match status" value="1"/>
</dbReference>
<feature type="transmembrane region" description="Helical" evidence="5">
    <location>
        <begin position="127"/>
        <end position="151"/>
    </location>
</feature>
<protein>
    <submittedName>
        <fullName evidence="6">Integral inner membrane protein</fullName>
    </submittedName>
</protein>
<accession>A0A0R1VX30</accession>
<keyword evidence="2 5" id="KW-0812">Transmembrane</keyword>
<evidence type="ECO:0000313" key="7">
    <source>
        <dbReference type="Proteomes" id="UP000051315"/>
    </source>
</evidence>
<keyword evidence="3 5" id="KW-1133">Transmembrane helix</keyword>
<feature type="transmembrane region" description="Helical" evidence="5">
    <location>
        <begin position="70"/>
        <end position="91"/>
    </location>
</feature>
<dbReference type="GO" id="GO:0016020">
    <property type="term" value="C:membrane"/>
    <property type="evidence" value="ECO:0007669"/>
    <property type="project" value="UniProtKB-SubCell"/>
</dbReference>
<feature type="transmembrane region" description="Helical" evidence="5">
    <location>
        <begin position="47"/>
        <end position="64"/>
    </location>
</feature>